<keyword evidence="2" id="KW-1185">Reference proteome</keyword>
<sequence>MNDQLAVVQRGVYFFDWKPFLVKPWNQEMDINTEAIPSLHIWVQCLDLDIKCQGLESLSKIESILGILIKTNKYTKEKTLLQYARLLIDISLDYAFPEYIEFVNDHDVLTKGNTNENPPNVGTVKCLGIQKMSARRKPQSKRNGGLYRDRWKLSNRISLP</sequence>
<comment type="caution">
    <text evidence="1">The sequence shown here is derived from an EMBL/GenBank/DDBJ whole genome shotgun (WGS) entry which is preliminary data.</text>
</comment>
<organism evidence="1 2">
    <name type="scientific">Carnegiea gigantea</name>
    <dbReference type="NCBI Taxonomy" id="171969"/>
    <lineage>
        <taxon>Eukaryota</taxon>
        <taxon>Viridiplantae</taxon>
        <taxon>Streptophyta</taxon>
        <taxon>Embryophyta</taxon>
        <taxon>Tracheophyta</taxon>
        <taxon>Spermatophyta</taxon>
        <taxon>Magnoliopsida</taxon>
        <taxon>eudicotyledons</taxon>
        <taxon>Gunneridae</taxon>
        <taxon>Pentapetalae</taxon>
        <taxon>Caryophyllales</taxon>
        <taxon>Cactineae</taxon>
        <taxon>Cactaceae</taxon>
        <taxon>Cactoideae</taxon>
        <taxon>Echinocereeae</taxon>
        <taxon>Carnegiea</taxon>
    </lineage>
</organism>
<dbReference type="PANTHER" id="PTHR31286">
    <property type="entry name" value="GLYCINE-RICH CELL WALL STRUCTURAL PROTEIN 1.8-LIKE"/>
    <property type="match status" value="1"/>
</dbReference>
<evidence type="ECO:0000313" key="2">
    <source>
        <dbReference type="Proteomes" id="UP001153076"/>
    </source>
</evidence>
<dbReference type="Proteomes" id="UP001153076">
    <property type="component" value="Unassembled WGS sequence"/>
</dbReference>
<accession>A0A9Q1QCS1</accession>
<evidence type="ECO:0008006" key="3">
    <source>
        <dbReference type="Google" id="ProtNLM"/>
    </source>
</evidence>
<gene>
    <name evidence="1" type="ORF">Cgig2_027397</name>
</gene>
<evidence type="ECO:0000313" key="1">
    <source>
        <dbReference type="EMBL" id="KAJ8436726.1"/>
    </source>
</evidence>
<dbReference type="AlphaFoldDB" id="A0A9Q1QCS1"/>
<proteinExistence type="predicted"/>
<protein>
    <recommendedName>
        <fullName evidence="3">DUF4283 domain-containing protein</fullName>
    </recommendedName>
</protein>
<reference evidence="1" key="1">
    <citation type="submission" date="2022-04" db="EMBL/GenBank/DDBJ databases">
        <title>Carnegiea gigantea Genome sequencing and assembly v2.</title>
        <authorList>
            <person name="Copetti D."/>
            <person name="Sanderson M.J."/>
            <person name="Burquez A."/>
            <person name="Wojciechowski M.F."/>
        </authorList>
    </citation>
    <scope>NUCLEOTIDE SEQUENCE</scope>
    <source>
        <strain evidence="1">SGP5-SGP5p</strain>
        <tissue evidence="1">Aerial part</tissue>
    </source>
</reference>
<dbReference type="InterPro" id="IPR040256">
    <property type="entry name" value="At4g02000-like"/>
</dbReference>
<dbReference type="EMBL" id="JAKOGI010000332">
    <property type="protein sequence ID" value="KAJ8436726.1"/>
    <property type="molecule type" value="Genomic_DNA"/>
</dbReference>
<dbReference type="OrthoDB" id="425619at2759"/>
<name>A0A9Q1QCS1_9CARY</name>
<dbReference type="PANTHER" id="PTHR31286:SF165">
    <property type="entry name" value="DUF4283 DOMAIN-CONTAINING PROTEIN"/>
    <property type="match status" value="1"/>
</dbReference>